<proteinExistence type="predicted"/>
<feature type="region of interest" description="Disordered" evidence="1">
    <location>
        <begin position="39"/>
        <end position="62"/>
    </location>
</feature>
<dbReference type="AlphaFoldDB" id="A0A482VGT3"/>
<accession>A0A482VGT3</accession>
<gene>
    <name evidence="2" type="ORF">BDFB_013120</name>
</gene>
<sequence length="164" mass="18656">MALPAAMALSGLNEEHFSDGLDDVFSHGAVLLKSPSKSSVASTESGCSQESGISSMSSESGPSKNLAPYFDFLYKSQFEFKVVCSSRDHMWEDKRIFFNNRDILNLGANLQWKWEFQQAKIRPGVKYYFENRSQYSRVLGAHMPDYKMKVCPYEDCSFQEPKYA</sequence>
<organism evidence="2 3">
    <name type="scientific">Asbolus verrucosus</name>
    <name type="common">Desert ironclad beetle</name>
    <dbReference type="NCBI Taxonomy" id="1661398"/>
    <lineage>
        <taxon>Eukaryota</taxon>
        <taxon>Metazoa</taxon>
        <taxon>Ecdysozoa</taxon>
        <taxon>Arthropoda</taxon>
        <taxon>Hexapoda</taxon>
        <taxon>Insecta</taxon>
        <taxon>Pterygota</taxon>
        <taxon>Neoptera</taxon>
        <taxon>Endopterygota</taxon>
        <taxon>Coleoptera</taxon>
        <taxon>Polyphaga</taxon>
        <taxon>Cucujiformia</taxon>
        <taxon>Tenebrionidae</taxon>
        <taxon>Pimeliinae</taxon>
        <taxon>Asbolus</taxon>
    </lineage>
</organism>
<evidence type="ECO:0000313" key="2">
    <source>
        <dbReference type="EMBL" id="RZC32045.1"/>
    </source>
</evidence>
<reference evidence="2 3" key="1">
    <citation type="submission" date="2017-03" db="EMBL/GenBank/DDBJ databases">
        <title>Genome of the blue death feigning beetle - Asbolus verrucosus.</title>
        <authorList>
            <person name="Rider S.D."/>
        </authorList>
    </citation>
    <scope>NUCLEOTIDE SEQUENCE [LARGE SCALE GENOMIC DNA]</scope>
    <source>
        <strain evidence="2">Butters</strain>
        <tissue evidence="2">Head and leg muscle</tissue>
    </source>
</reference>
<keyword evidence="3" id="KW-1185">Reference proteome</keyword>
<evidence type="ECO:0000256" key="1">
    <source>
        <dbReference type="SAM" id="MobiDB-lite"/>
    </source>
</evidence>
<name>A0A482VGT3_ASBVE</name>
<evidence type="ECO:0000313" key="3">
    <source>
        <dbReference type="Proteomes" id="UP000292052"/>
    </source>
</evidence>
<feature type="compositionally biased region" description="Low complexity" evidence="1">
    <location>
        <begin position="44"/>
        <end position="62"/>
    </location>
</feature>
<protein>
    <submittedName>
        <fullName evidence="2">Uncharacterized protein</fullName>
    </submittedName>
</protein>
<dbReference type="EMBL" id="QDEB01100536">
    <property type="protein sequence ID" value="RZC32045.1"/>
    <property type="molecule type" value="Genomic_DNA"/>
</dbReference>
<dbReference type="Proteomes" id="UP000292052">
    <property type="component" value="Unassembled WGS sequence"/>
</dbReference>
<comment type="caution">
    <text evidence="2">The sequence shown here is derived from an EMBL/GenBank/DDBJ whole genome shotgun (WGS) entry which is preliminary data.</text>
</comment>
<dbReference type="OrthoDB" id="6819088at2759"/>